<sequence length="431" mass="48105">MYRYQPNHHWRKISKEPELPLQELESEEEADFTVVGGGFTGLFAAYRLRELGASVAVVEALPLGQAASGRSNGQVIPHHAKSTPAEIEAKLGSQKGQLFNALVAEAPRKLFELIRQESIQCDPVERGWIHASHSLEMVDRLHDIQSQWKAFGAHVEWLDKSKMGELVGGGQFPAGWKAHDAGYLNPYALVQGLARVLMRRGAKIYQRSPVEAIESVNGSWRVKTSRGLISCRKVLVASNAADGSFWPGLNRVRIPVRLYQIATESFPDSLQATILPGREGLSDTSNAIRAFRYDARGGLAMVGRHLFWQDGERRGKNYVIKRLREIFPDIPDRTAAEYWEGVIAATPDRMPRLMRLTPGILFSGIYSGRGLAMSLAWGRLAADLISETCADGDSPLAVTEKRDIAWQSIGVYVAKYNLAWQRLRDRFQTVR</sequence>
<reference evidence="3 4" key="1">
    <citation type="submission" date="2018-10" db="EMBL/GenBank/DDBJ databases">
        <title>Bradyrhizobium sp. nov., isolated from effective nodules of peanut in China.</title>
        <authorList>
            <person name="Li Y."/>
        </authorList>
    </citation>
    <scope>NUCLEOTIDE SEQUENCE [LARGE SCALE GENOMIC DNA]</scope>
    <source>
        <strain evidence="3 4">CCBAU 51781</strain>
    </source>
</reference>
<organism evidence="3 4">
    <name type="scientific">Bradyrhizobium zhanjiangense</name>
    <dbReference type="NCBI Taxonomy" id="1325107"/>
    <lineage>
        <taxon>Bacteria</taxon>
        <taxon>Pseudomonadati</taxon>
        <taxon>Pseudomonadota</taxon>
        <taxon>Alphaproteobacteria</taxon>
        <taxon>Hyphomicrobiales</taxon>
        <taxon>Nitrobacteraceae</taxon>
        <taxon>Bradyrhizobium</taxon>
    </lineage>
</organism>
<evidence type="ECO:0000313" key="3">
    <source>
        <dbReference type="EMBL" id="RXG90424.1"/>
    </source>
</evidence>
<dbReference type="RefSeq" id="WP_128941581.1">
    <property type="nucleotide sequence ID" value="NZ_RDRA01000017.1"/>
</dbReference>
<gene>
    <name evidence="3" type="ORF">EAS62_28370</name>
</gene>
<dbReference type="Gene3D" id="3.50.50.60">
    <property type="entry name" value="FAD/NAD(P)-binding domain"/>
    <property type="match status" value="1"/>
</dbReference>
<dbReference type="PANTHER" id="PTHR13847:SF281">
    <property type="entry name" value="FAD DEPENDENT OXIDOREDUCTASE DOMAIN-CONTAINING PROTEIN"/>
    <property type="match status" value="1"/>
</dbReference>
<dbReference type="Gene3D" id="3.30.9.10">
    <property type="entry name" value="D-Amino Acid Oxidase, subunit A, domain 2"/>
    <property type="match status" value="1"/>
</dbReference>
<evidence type="ECO:0000256" key="1">
    <source>
        <dbReference type="ARBA" id="ARBA00023002"/>
    </source>
</evidence>
<evidence type="ECO:0000313" key="4">
    <source>
        <dbReference type="Proteomes" id="UP000289946"/>
    </source>
</evidence>
<comment type="caution">
    <text evidence="3">The sequence shown here is derived from an EMBL/GenBank/DDBJ whole genome shotgun (WGS) entry which is preliminary data.</text>
</comment>
<dbReference type="PANTHER" id="PTHR13847">
    <property type="entry name" value="SARCOSINE DEHYDROGENASE-RELATED"/>
    <property type="match status" value="1"/>
</dbReference>
<dbReference type="EMBL" id="RDRA01000017">
    <property type="protein sequence ID" value="RXG90424.1"/>
    <property type="molecule type" value="Genomic_DNA"/>
</dbReference>
<accession>A0ABY0DEA6</accession>
<dbReference type="InterPro" id="IPR036188">
    <property type="entry name" value="FAD/NAD-bd_sf"/>
</dbReference>
<name>A0ABY0DEA6_9BRAD</name>
<dbReference type="Pfam" id="PF01266">
    <property type="entry name" value="DAO"/>
    <property type="match status" value="1"/>
</dbReference>
<keyword evidence="1" id="KW-0560">Oxidoreductase</keyword>
<evidence type="ECO:0000259" key="2">
    <source>
        <dbReference type="Pfam" id="PF01266"/>
    </source>
</evidence>
<dbReference type="InterPro" id="IPR006076">
    <property type="entry name" value="FAD-dep_OxRdtase"/>
</dbReference>
<feature type="domain" description="FAD dependent oxidoreductase" evidence="2">
    <location>
        <begin position="31"/>
        <end position="384"/>
    </location>
</feature>
<keyword evidence="4" id="KW-1185">Reference proteome</keyword>
<dbReference type="Proteomes" id="UP000289946">
    <property type="component" value="Unassembled WGS sequence"/>
</dbReference>
<protein>
    <submittedName>
        <fullName evidence="3">FAD-binding oxidoreductase</fullName>
    </submittedName>
</protein>
<dbReference type="SUPFAM" id="SSF51905">
    <property type="entry name" value="FAD/NAD(P)-binding domain"/>
    <property type="match status" value="1"/>
</dbReference>
<proteinExistence type="predicted"/>